<accession>A0AA39IDD2</accession>
<comment type="caution">
    <text evidence="1">The sequence shown here is derived from an EMBL/GenBank/DDBJ whole genome shotgun (WGS) entry which is preliminary data.</text>
</comment>
<name>A0AA39IDD2_9BILA</name>
<protein>
    <submittedName>
        <fullName evidence="1">Uncharacterized protein</fullName>
    </submittedName>
</protein>
<organism evidence="1 2">
    <name type="scientific">Steinernema hermaphroditum</name>
    <dbReference type="NCBI Taxonomy" id="289476"/>
    <lineage>
        <taxon>Eukaryota</taxon>
        <taxon>Metazoa</taxon>
        <taxon>Ecdysozoa</taxon>
        <taxon>Nematoda</taxon>
        <taxon>Chromadorea</taxon>
        <taxon>Rhabditida</taxon>
        <taxon>Tylenchina</taxon>
        <taxon>Panagrolaimomorpha</taxon>
        <taxon>Strongyloidoidea</taxon>
        <taxon>Steinernematidae</taxon>
        <taxon>Steinernema</taxon>
    </lineage>
</organism>
<dbReference type="Proteomes" id="UP001175271">
    <property type="component" value="Unassembled WGS sequence"/>
</dbReference>
<sequence>MIFESEVATSSWRLRQTRLLSVMIGAGPHARACPVHVKTPNTLKFDDCWENNVDFELAKPQEWNNKKLDSSRSSMSRCDLECANPIDITQMKLCVTSTHRPILGLRIPLLGICRNQASSRLLIKGNYNDLNENDIDMTSFRKQSMSSNPQTTLKIINNKGLEPNRIDYVDLEFVLPKLVYTARKATNRSEVSRKAQ</sequence>
<keyword evidence="2" id="KW-1185">Reference proteome</keyword>
<dbReference type="AlphaFoldDB" id="A0AA39IDD2"/>
<evidence type="ECO:0000313" key="2">
    <source>
        <dbReference type="Proteomes" id="UP001175271"/>
    </source>
</evidence>
<reference evidence="1" key="1">
    <citation type="submission" date="2023-06" db="EMBL/GenBank/DDBJ databases">
        <title>Genomic analysis of the entomopathogenic nematode Steinernema hermaphroditum.</title>
        <authorList>
            <person name="Schwarz E.M."/>
            <person name="Heppert J.K."/>
            <person name="Baniya A."/>
            <person name="Schwartz H.T."/>
            <person name="Tan C.-H."/>
            <person name="Antoshechkin I."/>
            <person name="Sternberg P.W."/>
            <person name="Goodrich-Blair H."/>
            <person name="Dillman A.R."/>
        </authorList>
    </citation>
    <scope>NUCLEOTIDE SEQUENCE</scope>
    <source>
        <strain evidence="1">PS9179</strain>
        <tissue evidence="1">Whole animal</tissue>
    </source>
</reference>
<dbReference type="EMBL" id="JAUCMV010000001">
    <property type="protein sequence ID" value="KAK0422288.1"/>
    <property type="molecule type" value="Genomic_DNA"/>
</dbReference>
<proteinExistence type="predicted"/>
<evidence type="ECO:0000313" key="1">
    <source>
        <dbReference type="EMBL" id="KAK0422288.1"/>
    </source>
</evidence>
<gene>
    <name evidence="1" type="ORF">QR680_007488</name>
</gene>